<keyword evidence="3" id="KW-1185">Reference proteome</keyword>
<gene>
    <name evidence="2" type="ORF">SK128_021896</name>
</gene>
<sequence length="210" mass="23199">GQVQGMNMKAGILLSGDSLVLQRVTRLRAGQYRCSATNKVATVTSPPVRLMIRYMPECDTFHTTYFIYDKPINVTCTVASNPSVSSIYWQWNNSNDVIKTDIISTEEEISSAQLTVNPLTNREDRALSCWAENEMGKQTKACGFTFKVAQMPLPLSSCRLANITASSLSLTCQTPHVPTPGATTLYRAEVRSTTSTSGIFTHAIFQCWEV</sequence>
<organism evidence="2 3">
    <name type="scientific">Halocaridina rubra</name>
    <name type="common">Hawaiian red shrimp</name>
    <dbReference type="NCBI Taxonomy" id="373956"/>
    <lineage>
        <taxon>Eukaryota</taxon>
        <taxon>Metazoa</taxon>
        <taxon>Ecdysozoa</taxon>
        <taxon>Arthropoda</taxon>
        <taxon>Crustacea</taxon>
        <taxon>Multicrustacea</taxon>
        <taxon>Malacostraca</taxon>
        <taxon>Eumalacostraca</taxon>
        <taxon>Eucarida</taxon>
        <taxon>Decapoda</taxon>
        <taxon>Pleocyemata</taxon>
        <taxon>Caridea</taxon>
        <taxon>Atyoidea</taxon>
        <taxon>Atyidae</taxon>
        <taxon>Halocaridina</taxon>
    </lineage>
</organism>
<feature type="domain" description="Ig-like" evidence="1">
    <location>
        <begin position="46"/>
        <end position="145"/>
    </location>
</feature>
<dbReference type="InterPro" id="IPR036179">
    <property type="entry name" value="Ig-like_dom_sf"/>
</dbReference>
<accession>A0AAN9A0P0</accession>
<dbReference type="SUPFAM" id="SSF48726">
    <property type="entry name" value="Immunoglobulin"/>
    <property type="match status" value="2"/>
</dbReference>
<dbReference type="Proteomes" id="UP001381693">
    <property type="component" value="Unassembled WGS sequence"/>
</dbReference>
<evidence type="ECO:0000259" key="1">
    <source>
        <dbReference type="PROSITE" id="PS50835"/>
    </source>
</evidence>
<protein>
    <recommendedName>
        <fullName evidence="1">Ig-like domain-containing protein</fullName>
    </recommendedName>
</protein>
<dbReference type="AlphaFoldDB" id="A0AAN9A0P0"/>
<dbReference type="PANTHER" id="PTHR23278:SF19">
    <property type="entry name" value="OBSCURIN"/>
    <property type="match status" value="1"/>
</dbReference>
<name>A0AAN9A0P0_HALRR</name>
<dbReference type="InterPro" id="IPR007110">
    <property type="entry name" value="Ig-like_dom"/>
</dbReference>
<reference evidence="2 3" key="1">
    <citation type="submission" date="2023-11" db="EMBL/GenBank/DDBJ databases">
        <title>Halocaridina rubra genome assembly.</title>
        <authorList>
            <person name="Smith C."/>
        </authorList>
    </citation>
    <scope>NUCLEOTIDE SEQUENCE [LARGE SCALE GENOMIC DNA]</scope>
    <source>
        <strain evidence="2">EP-1</strain>
        <tissue evidence="2">Whole</tissue>
    </source>
</reference>
<evidence type="ECO:0000313" key="2">
    <source>
        <dbReference type="EMBL" id="KAK7067960.1"/>
    </source>
</evidence>
<dbReference type="InterPro" id="IPR013783">
    <property type="entry name" value="Ig-like_fold"/>
</dbReference>
<dbReference type="PANTHER" id="PTHR23278">
    <property type="entry name" value="SIDESTEP PROTEIN"/>
    <property type="match status" value="1"/>
</dbReference>
<dbReference type="Gene3D" id="2.60.40.10">
    <property type="entry name" value="Immunoglobulins"/>
    <property type="match status" value="2"/>
</dbReference>
<comment type="caution">
    <text evidence="2">The sequence shown here is derived from an EMBL/GenBank/DDBJ whole genome shotgun (WGS) entry which is preliminary data.</text>
</comment>
<evidence type="ECO:0000313" key="3">
    <source>
        <dbReference type="Proteomes" id="UP001381693"/>
    </source>
</evidence>
<proteinExistence type="predicted"/>
<dbReference type="PROSITE" id="PS50835">
    <property type="entry name" value="IG_LIKE"/>
    <property type="match status" value="1"/>
</dbReference>
<feature type="non-terminal residue" evidence="2">
    <location>
        <position position="1"/>
    </location>
</feature>
<dbReference type="EMBL" id="JAXCGZ010017550">
    <property type="protein sequence ID" value="KAK7067960.1"/>
    <property type="molecule type" value="Genomic_DNA"/>
</dbReference>